<evidence type="ECO:0000313" key="2">
    <source>
        <dbReference type="EMBL" id="AKJ95119.1"/>
    </source>
</evidence>
<dbReference type="EMBL" id="CP011367">
    <property type="protein sequence ID" value="AKJ95119.1"/>
    <property type="molecule type" value="Genomic_DNA"/>
</dbReference>
<dbReference type="KEGG" id="tvr:TVD_06985"/>
<protein>
    <recommendedName>
        <fullName evidence="1">Chorismatase FkbO/Hyg5-like N-terminal domain-containing protein</fullName>
    </recommendedName>
</protein>
<dbReference type="SUPFAM" id="SSF55298">
    <property type="entry name" value="YjgF-like"/>
    <property type="match status" value="1"/>
</dbReference>
<dbReference type="AlphaFoldDB" id="A0A0G3G431"/>
<dbReference type="InterPro" id="IPR035959">
    <property type="entry name" value="RutC-like_sf"/>
</dbReference>
<organism evidence="2 3">
    <name type="scientific">Thioalkalivibrio versutus</name>
    <dbReference type="NCBI Taxonomy" id="106634"/>
    <lineage>
        <taxon>Bacteria</taxon>
        <taxon>Pseudomonadati</taxon>
        <taxon>Pseudomonadota</taxon>
        <taxon>Gammaproteobacteria</taxon>
        <taxon>Chromatiales</taxon>
        <taxon>Ectothiorhodospiraceae</taxon>
        <taxon>Thioalkalivibrio</taxon>
    </lineage>
</organism>
<feature type="domain" description="Chorismatase FkbO/Hyg5-like N-terminal" evidence="1">
    <location>
        <begin position="62"/>
        <end position="185"/>
    </location>
</feature>
<reference evidence="2 3" key="1">
    <citation type="submission" date="2015-04" db="EMBL/GenBank/DDBJ databases">
        <title>Complete Sequence for the Genome of the Thioalkalivibrio versutus D301.</title>
        <authorList>
            <person name="Mu T."/>
            <person name="Zhou J."/>
            <person name="Xu X."/>
        </authorList>
    </citation>
    <scope>NUCLEOTIDE SEQUENCE [LARGE SCALE GENOMIC DNA]</scope>
    <source>
        <strain evidence="2 3">D301</strain>
    </source>
</reference>
<evidence type="ECO:0000313" key="3">
    <source>
        <dbReference type="Proteomes" id="UP000064201"/>
    </source>
</evidence>
<dbReference type="RefSeq" id="WP_047251187.1">
    <property type="nucleotide sequence ID" value="NZ_CP011367.1"/>
</dbReference>
<dbReference type="Pfam" id="PF21168">
    <property type="entry name" value="FkbO_Hyg5-like_N"/>
    <property type="match status" value="1"/>
</dbReference>
<dbReference type="STRING" id="106634.TVD_06985"/>
<name>A0A0G3G431_9GAMM</name>
<keyword evidence="3" id="KW-1185">Reference proteome</keyword>
<accession>A0A0G3G431</accession>
<dbReference type="OrthoDB" id="1114505at2"/>
<dbReference type="PATRIC" id="fig|106634.4.peg.1428"/>
<evidence type="ECO:0000259" key="1">
    <source>
        <dbReference type="Pfam" id="PF21168"/>
    </source>
</evidence>
<sequence>MSESAAKAPLTVTYCRDEQPECASAPVVIRFGGASGVERLPGRLEIRVGLEPLGGESDWAECWSLPDGAEGETGVEGSLSYLCHKDCLIGCWIQPLDAAGDPDPLTERAYREILAGCRSLGFEHLVRVWNYLPAINDPVAGQERYRGFCSGRARVFEALPEYEQFLPAATAIGTHSDGLLIYFIATREAAARIENPRQVSAYHYPPQYGPRSPSFARASLWQSGPESAELFISGTASIVGHESRHVGDLEAQIDESLRNVGVLLEQAATDHPVRVERPRDLSLLKVYLRHAADASAAERHLRSRLGHDVPCLLLHGDICREELLVEIEGLYSERLTTTFATP</sequence>
<dbReference type="Gene3D" id="3.30.1330.40">
    <property type="entry name" value="RutC-like"/>
    <property type="match status" value="1"/>
</dbReference>
<gene>
    <name evidence="2" type="ORF">TVD_06985</name>
</gene>
<dbReference type="Proteomes" id="UP000064201">
    <property type="component" value="Chromosome"/>
</dbReference>
<proteinExistence type="predicted"/>
<dbReference type="CDD" id="cd06153">
    <property type="entry name" value="YjgF_YER057c_UK114_like_5"/>
    <property type="match status" value="1"/>
</dbReference>
<dbReference type="InterPro" id="IPR049368">
    <property type="entry name" value="FkbO_Hyg5-like_N"/>
</dbReference>